<reference evidence="1" key="1">
    <citation type="submission" date="2020-08" db="EMBL/GenBank/DDBJ databases">
        <title>Multicomponent nature underlies the extraordinary mechanical properties of spider dragline silk.</title>
        <authorList>
            <person name="Kono N."/>
            <person name="Nakamura H."/>
            <person name="Mori M."/>
            <person name="Yoshida Y."/>
            <person name="Ohtoshi R."/>
            <person name="Malay A.D."/>
            <person name="Moran D.A.P."/>
            <person name="Tomita M."/>
            <person name="Numata K."/>
            <person name="Arakawa K."/>
        </authorList>
    </citation>
    <scope>NUCLEOTIDE SEQUENCE</scope>
</reference>
<dbReference type="AlphaFoldDB" id="A0A8X7CH54"/>
<evidence type="ECO:0000313" key="2">
    <source>
        <dbReference type="Proteomes" id="UP000886998"/>
    </source>
</evidence>
<name>A0A8X7CH54_9ARAC</name>
<gene>
    <name evidence="1" type="ORF">TNIN_439181</name>
</gene>
<dbReference type="EMBL" id="BMAV01019424">
    <property type="protein sequence ID" value="GFY72409.1"/>
    <property type="molecule type" value="Genomic_DNA"/>
</dbReference>
<organism evidence="1 2">
    <name type="scientific">Trichonephila inaurata madagascariensis</name>
    <dbReference type="NCBI Taxonomy" id="2747483"/>
    <lineage>
        <taxon>Eukaryota</taxon>
        <taxon>Metazoa</taxon>
        <taxon>Ecdysozoa</taxon>
        <taxon>Arthropoda</taxon>
        <taxon>Chelicerata</taxon>
        <taxon>Arachnida</taxon>
        <taxon>Araneae</taxon>
        <taxon>Araneomorphae</taxon>
        <taxon>Entelegynae</taxon>
        <taxon>Araneoidea</taxon>
        <taxon>Nephilidae</taxon>
        <taxon>Trichonephila</taxon>
        <taxon>Trichonephila inaurata</taxon>
    </lineage>
</organism>
<protein>
    <submittedName>
        <fullName evidence="1">Uncharacterized protein</fullName>
    </submittedName>
</protein>
<sequence length="87" mass="10320">MVLGGVFFVRSFKAFYAEDKIVECKLLYVEVCESYFADDAIRRNAEASDEKTEEEICEPLKRFSLRNFVLPIFRKFPKIYLKFSRMS</sequence>
<dbReference type="Proteomes" id="UP000886998">
    <property type="component" value="Unassembled WGS sequence"/>
</dbReference>
<proteinExistence type="predicted"/>
<accession>A0A8X7CH54</accession>
<comment type="caution">
    <text evidence="1">The sequence shown here is derived from an EMBL/GenBank/DDBJ whole genome shotgun (WGS) entry which is preliminary data.</text>
</comment>
<evidence type="ECO:0000313" key="1">
    <source>
        <dbReference type="EMBL" id="GFY72409.1"/>
    </source>
</evidence>
<dbReference type="OrthoDB" id="6436959at2759"/>
<keyword evidence="2" id="KW-1185">Reference proteome</keyword>